<sequence>MRSTTDTCRTESEAPQVASQRQTAIWSIASLLVLSSAFGCASTVEADEAPTIERLLTTPLTGIEGRNRTRSAMMKLYGIAGADSKRIDNQPKTLQDRHVLSMFWLEPAAPDFMSMAVAAEPCFQTERALQITQAKPHTQERTPGPQTYDATRNGVMVSFSTTSDEKCVSYIHIEPDR</sequence>
<name>A0ABY9PGS6_9GAMM</name>
<dbReference type="Proteomes" id="UP001229313">
    <property type="component" value="Chromosome"/>
</dbReference>
<evidence type="ECO:0000313" key="1">
    <source>
        <dbReference type="EMBL" id="WMT05052.1"/>
    </source>
</evidence>
<proteinExistence type="predicted"/>
<protein>
    <submittedName>
        <fullName evidence="1">Uncharacterized protein</fullName>
    </submittedName>
</protein>
<dbReference type="EMBL" id="CP133568">
    <property type="protein sequence ID" value="WMT05052.1"/>
    <property type="molecule type" value="Genomic_DNA"/>
</dbReference>
<gene>
    <name evidence="1" type="ORF">RDV84_09465</name>
</gene>
<dbReference type="RefSeq" id="WP_309153206.1">
    <property type="nucleotide sequence ID" value="NZ_CP133568.1"/>
</dbReference>
<organism evidence="1 2">
    <name type="scientific">Lysobacter yananisis</name>
    <dbReference type="NCBI Taxonomy" id="1003114"/>
    <lineage>
        <taxon>Bacteria</taxon>
        <taxon>Pseudomonadati</taxon>
        <taxon>Pseudomonadota</taxon>
        <taxon>Gammaproteobacteria</taxon>
        <taxon>Lysobacterales</taxon>
        <taxon>Lysobacteraceae</taxon>
        <taxon>Lysobacter</taxon>
    </lineage>
</organism>
<evidence type="ECO:0000313" key="2">
    <source>
        <dbReference type="Proteomes" id="UP001229313"/>
    </source>
</evidence>
<accession>A0ABY9PGS6</accession>
<keyword evidence="2" id="KW-1185">Reference proteome</keyword>
<reference evidence="1 2" key="1">
    <citation type="submission" date="2023-08" db="EMBL/GenBank/DDBJ databases">
        <title>The whole genome sequence of Lysobacter yananisis.</title>
        <authorList>
            <person name="Sun H."/>
        </authorList>
    </citation>
    <scope>NUCLEOTIDE SEQUENCE [LARGE SCALE GENOMIC DNA]</scope>
    <source>
        <strain evidence="1 2">SNNU513</strain>
    </source>
</reference>